<sequence length="196" mass="21061">MSPVGTPSWRVIPSVRDLRSLDSAVASPSADILLSNVHIGNLAAIARKVHDAGKHVLVQSDLIGGFKADAEGLLLLRNQFDVDGVFTSSHSTIALAKKSGMRRYFRVSLMDSRSVCTAVDALRSFSGDGVELLPAPAAIEVEPQIRRILADKEILAGGFINTPERLAQVRAAGFDGATTSTNSMWSESNEIHPRNR</sequence>
<reference evidence="2" key="1">
    <citation type="journal article" date="2019" name="Int. J. Syst. Evol. Microbiol.">
        <title>The Global Catalogue of Microorganisms (GCM) 10K type strain sequencing project: providing services to taxonomists for standard genome sequencing and annotation.</title>
        <authorList>
            <consortium name="The Broad Institute Genomics Platform"/>
            <consortium name="The Broad Institute Genome Sequencing Center for Infectious Disease"/>
            <person name="Wu L."/>
            <person name="Ma J."/>
        </authorList>
    </citation>
    <scope>NUCLEOTIDE SEQUENCE [LARGE SCALE GENOMIC DNA]</scope>
    <source>
        <strain evidence="2">CCUG 56698</strain>
    </source>
</reference>
<dbReference type="Pfam" id="PF04309">
    <property type="entry name" value="G3P_antiterm"/>
    <property type="match status" value="1"/>
</dbReference>
<protein>
    <submittedName>
        <fullName evidence="1">Glycerol-3-phosphate responsive antiterminator</fullName>
    </submittedName>
</protein>
<dbReference type="SUPFAM" id="SSF110391">
    <property type="entry name" value="GlpP-like"/>
    <property type="match status" value="1"/>
</dbReference>
<dbReference type="EMBL" id="JBHTEF010000001">
    <property type="protein sequence ID" value="MFC7579983.1"/>
    <property type="molecule type" value="Genomic_DNA"/>
</dbReference>
<accession>A0ABW2SKX0</accession>
<dbReference type="RefSeq" id="WP_380971601.1">
    <property type="nucleotide sequence ID" value="NZ_JBHTEF010000001.1"/>
</dbReference>
<dbReference type="PANTHER" id="PTHR35787:SF1">
    <property type="entry name" value="GLYCEROL UPTAKE OPERON ANTITERMINATOR REGULATORY PROTEIN"/>
    <property type="match status" value="1"/>
</dbReference>
<evidence type="ECO:0000313" key="1">
    <source>
        <dbReference type="EMBL" id="MFC7579983.1"/>
    </source>
</evidence>
<dbReference type="Gene3D" id="3.20.20.70">
    <property type="entry name" value="Aldolase class I"/>
    <property type="match status" value="1"/>
</dbReference>
<comment type="caution">
    <text evidence="1">The sequence shown here is derived from an EMBL/GenBank/DDBJ whole genome shotgun (WGS) entry which is preliminary data.</text>
</comment>
<dbReference type="PIRSF" id="PIRSF016897">
    <property type="entry name" value="GlpP"/>
    <property type="match status" value="1"/>
</dbReference>
<dbReference type="Proteomes" id="UP001596527">
    <property type="component" value="Unassembled WGS sequence"/>
</dbReference>
<dbReference type="InterPro" id="IPR006699">
    <property type="entry name" value="GlpP"/>
</dbReference>
<evidence type="ECO:0000313" key="2">
    <source>
        <dbReference type="Proteomes" id="UP001596527"/>
    </source>
</evidence>
<gene>
    <name evidence="1" type="ORF">ACFQWG_01915</name>
</gene>
<organism evidence="1 2">
    <name type="scientific">Schaalia naturae</name>
    <dbReference type="NCBI Taxonomy" id="635203"/>
    <lineage>
        <taxon>Bacteria</taxon>
        <taxon>Bacillati</taxon>
        <taxon>Actinomycetota</taxon>
        <taxon>Actinomycetes</taxon>
        <taxon>Actinomycetales</taxon>
        <taxon>Actinomycetaceae</taxon>
        <taxon>Schaalia</taxon>
    </lineage>
</organism>
<dbReference type="InterPro" id="IPR013785">
    <property type="entry name" value="Aldolase_TIM"/>
</dbReference>
<proteinExistence type="predicted"/>
<dbReference type="PANTHER" id="PTHR35787">
    <property type="entry name" value="GLYCEROL UPTAKE OPERON ANTITERMINATOR REGULATORY PROTEIN"/>
    <property type="match status" value="1"/>
</dbReference>
<keyword evidence="2" id="KW-1185">Reference proteome</keyword>
<name>A0ABW2SKX0_9ACTO</name>